<evidence type="ECO:0000256" key="1">
    <source>
        <dbReference type="ARBA" id="ARBA00004604"/>
    </source>
</evidence>
<evidence type="ECO:0000256" key="5">
    <source>
        <dbReference type="SAM" id="MobiDB-lite"/>
    </source>
</evidence>
<dbReference type="PANTHER" id="PTHR14150">
    <property type="entry name" value="U3 SMALL NUCLEOLAR RNA-ASSOCIATED PROTEIN 14"/>
    <property type="match status" value="1"/>
</dbReference>
<keyword evidence="3" id="KW-0597">Phosphoprotein</keyword>
<feature type="region of interest" description="Disordered" evidence="5">
    <location>
        <begin position="282"/>
        <end position="301"/>
    </location>
</feature>
<reference evidence="6" key="1">
    <citation type="submission" date="2025-08" db="UniProtKB">
        <authorList>
            <consortium name="Ensembl"/>
        </authorList>
    </citation>
    <scope>IDENTIFICATION</scope>
</reference>
<feature type="compositionally biased region" description="Acidic residues" evidence="5">
    <location>
        <begin position="746"/>
        <end position="759"/>
    </location>
</feature>
<dbReference type="GO" id="GO:0006364">
    <property type="term" value="P:rRNA processing"/>
    <property type="evidence" value="ECO:0007669"/>
    <property type="project" value="InterPro"/>
</dbReference>
<keyword evidence="4" id="KW-0539">Nucleus</keyword>
<evidence type="ECO:0000313" key="6">
    <source>
        <dbReference type="Ensembl" id="ENSPCLP00000010082.1"/>
    </source>
</evidence>
<feature type="compositionally biased region" description="Basic residues" evidence="5">
    <location>
        <begin position="126"/>
        <end position="136"/>
    </location>
</feature>
<name>A0A669PMY2_PHACC</name>
<dbReference type="AlphaFoldDB" id="A0A669PMY2"/>
<reference evidence="6" key="2">
    <citation type="submission" date="2025-09" db="UniProtKB">
        <authorList>
            <consortium name="Ensembl"/>
        </authorList>
    </citation>
    <scope>IDENTIFICATION</scope>
</reference>
<feature type="compositionally biased region" description="Low complexity" evidence="5">
    <location>
        <begin position="172"/>
        <end position="192"/>
    </location>
</feature>
<feature type="compositionally biased region" description="Basic and acidic residues" evidence="5">
    <location>
        <begin position="267"/>
        <end position="277"/>
    </location>
</feature>
<evidence type="ECO:0000256" key="4">
    <source>
        <dbReference type="ARBA" id="ARBA00023242"/>
    </source>
</evidence>
<feature type="compositionally biased region" description="Basic and acidic residues" evidence="5">
    <location>
        <begin position="139"/>
        <end position="159"/>
    </location>
</feature>
<evidence type="ECO:0000256" key="2">
    <source>
        <dbReference type="ARBA" id="ARBA00007774"/>
    </source>
</evidence>
<comment type="subcellular location">
    <subcellularLocation>
        <location evidence="1">Nucleus</location>
        <location evidence="1">Nucleolus</location>
    </subcellularLocation>
</comment>
<dbReference type="PANTHER" id="PTHR14150:SF12">
    <property type="entry name" value="U3 SMALL NUCLEOLAR RNA-ASSOCIATED PROTEIN 14 HOMOLOG A"/>
    <property type="match status" value="1"/>
</dbReference>
<keyword evidence="7" id="KW-1185">Reference proteome</keyword>
<feature type="region of interest" description="Disordered" evidence="5">
    <location>
        <begin position="711"/>
        <end position="730"/>
    </location>
</feature>
<proteinExistence type="inferred from homology"/>
<evidence type="ECO:0000313" key="7">
    <source>
        <dbReference type="Proteomes" id="UP000472261"/>
    </source>
</evidence>
<dbReference type="OMA" id="EHALSGW"/>
<sequence length="1114" mass="122208">MPFCRAIMMRPSQQKVFLPGSFSHFRTTFFLATITDMAGPSVGPPLGRALPLRRPRHPRARLGRAGLGRALRGEGGSARGGWEGVGGWCRHGNIPPPPPLFFFFSGCRYGNPRLGVCWGWGGTGRGRGKPRAHRARLPPPRERGRDAIGRRKGGGREGSARPPLTPRRCRQRQSGPRRSLLSAAGGAATPRDAAVGAAAPAIGPPPLGAPPLRSPLRSPIGWTRCRSLAVTNAPVRTRGGGDGGGARHVAGAGPGRALPGSAGGAGKETEGNGTERKRAIRSRAVASSRCGERLPAARPTRSAALRPFRHRSAAAPPASRRCPCPAAMATVTSRAGRKCGASCRAEASRSTALCDAMAEEWLGTEAAGSGSEEEEEQDDGERRHQQLLEAVSALTGRKRRKLAERSEAGAQVSEFNVSCKGAGEKLVLSELLQPIRARSALSAVKKELNRVKQKKAVELPLSKEEAERVVREAAYVKSSKDVGKWQPVVLQNRRAEQLVFPLKEEIVAVAPLEQVVSAWKPRTPLEQEIFGLLHKTQQPITDPLLTPQEKASLQAMSLEEAKRRRAELQKARVLQSYYEAKARREKKIKSKKYHRVLKKSKRRKALKEFEMLQKSDPEAALAKLEELDQLRMEERMSLKHQNKGKWARSRAIMAKYDLEARKAMQEQLARNKELTQKVRVELPEEEPADVPEEDLTSTAIPPVSVRANKANPWMLGKPSDPAQEPDVPEDLGNAAVPVAVENKEEMSEEEEELSEEEALLQDFQQKRQARQRQSGSPEQHSEELTVLPCVCSVTEQDGSLGADETEEVSEQLPGDGSIHPVSVEEQVSPVIELPSQAQEEPLLSEQLHRVQTMEDIEALASEELTAEQEKPVIVGTEKPARRQQEGRATAKPAEKSATKKKIISLQSVLSGKLREAQCPNLPAVMVEEEDGFDQRGVITEAFAGDDVVADFNREKHKAEQAAKPQPLNLVLPGWGEWGGTGLKPSNKKIKRFLIKPAPAPPRKDQHLPHVIISEQRNIHAAAHQVSELPFPFESHQQFEQCIRTPIGSTWNTQRAFQKLTAPRVVTRAGHIIQPLSAEDVPSVAATTDSGTKLALETPPEQHKQFSRRPHKRTR</sequence>
<feature type="compositionally biased region" description="Acidic residues" evidence="5">
    <location>
        <begin position="683"/>
        <end position="695"/>
    </location>
</feature>
<accession>A0A669PMY2</accession>
<evidence type="ECO:0000256" key="3">
    <source>
        <dbReference type="ARBA" id="ARBA00022553"/>
    </source>
</evidence>
<comment type="similarity">
    <text evidence="2">Belongs to the UTP14 family.</text>
</comment>
<feature type="region of interest" description="Disordered" evidence="5">
    <location>
        <begin position="797"/>
        <end position="820"/>
    </location>
</feature>
<feature type="region of interest" description="Disordered" evidence="5">
    <location>
        <begin position="234"/>
        <end position="277"/>
    </location>
</feature>
<feature type="region of interest" description="Disordered" evidence="5">
    <location>
        <begin position="682"/>
        <end position="704"/>
    </location>
</feature>
<feature type="compositionally biased region" description="Basic residues" evidence="5">
    <location>
        <begin position="1104"/>
        <end position="1114"/>
    </location>
</feature>
<evidence type="ECO:0008006" key="8">
    <source>
        <dbReference type="Google" id="ProtNLM"/>
    </source>
</evidence>
<dbReference type="GO" id="GO:0032040">
    <property type="term" value="C:small-subunit processome"/>
    <property type="evidence" value="ECO:0007669"/>
    <property type="project" value="InterPro"/>
</dbReference>
<feature type="region of interest" description="Disordered" evidence="5">
    <location>
        <begin position="364"/>
        <end position="383"/>
    </location>
</feature>
<organism evidence="6 7">
    <name type="scientific">Phasianus colchicus</name>
    <name type="common">Common pheasant</name>
    <dbReference type="NCBI Taxonomy" id="9054"/>
    <lineage>
        <taxon>Eukaryota</taxon>
        <taxon>Metazoa</taxon>
        <taxon>Chordata</taxon>
        <taxon>Craniata</taxon>
        <taxon>Vertebrata</taxon>
        <taxon>Euteleostomi</taxon>
        <taxon>Archelosauria</taxon>
        <taxon>Archosauria</taxon>
        <taxon>Dinosauria</taxon>
        <taxon>Saurischia</taxon>
        <taxon>Theropoda</taxon>
        <taxon>Coelurosauria</taxon>
        <taxon>Aves</taxon>
        <taxon>Neognathae</taxon>
        <taxon>Galloanserae</taxon>
        <taxon>Galliformes</taxon>
        <taxon>Phasianidae</taxon>
        <taxon>Phasianinae</taxon>
        <taxon>Phasianus</taxon>
    </lineage>
</organism>
<dbReference type="Pfam" id="PF04615">
    <property type="entry name" value="Utp14"/>
    <property type="match status" value="1"/>
</dbReference>
<feature type="region of interest" description="Disordered" evidence="5">
    <location>
        <begin position="121"/>
        <end position="192"/>
    </location>
</feature>
<feature type="region of interest" description="Disordered" evidence="5">
    <location>
        <begin position="742"/>
        <end position="783"/>
    </location>
</feature>
<feature type="region of interest" description="Disordered" evidence="5">
    <location>
        <begin position="861"/>
        <end position="897"/>
    </location>
</feature>
<dbReference type="Proteomes" id="UP000472261">
    <property type="component" value="Unplaced"/>
</dbReference>
<feature type="region of interest" description="Disordered" evidence="5">
    <location>
        <begin position="1080"/>
        <end position="1114"/>
    </location>
</feature>
<dbReference type="InterPro" id="IPR006709">
    <property type="entry name" value="SSU_processome_Utp14"/>
</dbReference>
<feature type="compositionally biased region" description="Low complexity" evidence="5">
    <location>
        <begin position="247"/>
        <end position="257"/>
    </location>
</feature>
<protein>
    <recommendedName>
        <fullName evidence="8">UTP14A small subunit processome component</fullName>
    </recommendedName>
</protein>
<dbReference type="Ensembl" id="ENSPCLT00000013598.1">
    <property type="protein sequence ID" value="ENSPCLP00000010082.1"/>
    <property type="gene ID" value="ENSPCLG00000008322.1"/>
</dbReference>